<sequence>MTRSNTLMSSLQNETYIPQIDTLTATHRARAMQAAAMRDMFAGLGRAIAAAAVWMVRPLAVWYRKNRTYSELMSLDDRMLQDIGLHRTQVRTVAFDTEIDASTVRPAANTNATPKAA</sequence>
<dbReference type="Proteomes" id="UP000076400">
    <property type="component" value="Unassembled WGS sequence"/>
</dbReference>
<gene>
    <name evidence="2" type="ORF">AUP43_17910</name>
</gene>
<organism evidence="2 3">
    <name type="scientific">Oceanibaculum pacificum</name>
    <dbReference type="NCBI Taxonomy" id="580166"/>
    <lineage>
        <taxon>Bacteria</taxon>
        <taxon>Pseudomonadati</taxon>
        <taxon>Pseudomonadota</taxon>
        <taxon>Alphaproteobacteria</taxon>
        <taxon>Rhodospirillales</taxon>
        <taxon>Oceanibaculaceae</taxon>
        <taxon>Oceanibaculum</taxon>
    </lineage>
</organism>
<evidence type="ECO:0000259" key="1">
    <source>
        <dbReference type="Pfam" id="PF06568"/>
    </source>
</evidence>
<feature type="domain" description="YjiS-like" evidence="1">
    <location>
        <begin position="59"/>
        <end position="91"/>
    </location>
</feature>
<proteinExistence type="predicted"/>
<reference evidence="2 3" key="1">
    <citation type="submission" date="2015-12" db="EMBL/GenBank/DDBJ databases">
        <title>Genome sequence of Oceanibaculum pacificum MCCC 1A02656.</title>
        <authorList>
            <person name="Lu L."/>
            <person name="Lai Q."/>
            <person name="Shao Z."/>
            <person name="Qian P."/>
        </authorList>
    </citation>
    <scope>NUCLEOTIDE SEQUENCE [LARGE SCALE GENOMIC DNA]</scope>
    <source>
        <strain evidence="2 3">MCCC 1A02656</strain>
    </source>
</reference>
<dbReference type="NCBIfam" id="NF046098">
    <property type="entry name" value="RSP_7527_fam"/>
    <property type="match status" value="1"/>
</dbReference>
<dbReference type="AlphaFoldDB" id="A0A154WEG5"/>
<protein>
    <recommendedName>
        <fullName evidence="1">YjiS-like domain-containing protein</fullName>
    </recommendedName>
</protein>
<dbReference type="Pfam" id="PF06568">
    <property type="entry name" value="YjiS-like"/>
    <property type="match status" value="1"/>
</dbReference>
<dbReference type="InterPro" id="IPR009506">
    <property type="entry name" value="YjiS-like"/>
</dbReference>
<evidence type="ECO:0000313" key="3">
    <source>
        <dbReference type="Proteomes" id="UP000076400"/>
    </source>
</evidence>
<evidence type="ECO:0000313" key="2">
    <source>
        <dbReference type="EMBL" id="KZD11924.1"/>
    </source>
</evidence>
<keyword evidence="3" id="KW-1185">Reference proteome</keyword>
<comment type="caution">
    <text evidence="2">The sequence shown here is derived from an EMBL/GenBank/DDBJ whole genome shotgun (WGS) entry which is preliminary data.</text>
</comment>
<dbReference type="RefSeq" id="WP_067553516.1">
    <property type="nucleotide sequence ID" value="NZ_LPXN01000071.1"/>
</dbReference>
<accession>A0A154WEG5</accession>
<dbReference type="EMBL" id="LPXN01000071">
    <property type="protein sequence ID" value="KZD11924.1"/>
    <property type="molecule type" value="Genomic_DNA"/>
</dbReference>
<dbReference type="InterPro" id="IPR058227">
    <property type="entry name" value="RSP_7527-like"/>
</dbReference>
<name>A0A154WEG5_9PROT</name>
<dbReference type="OrthoDB" id="7376415at2"/>